<dbReference type="Pfam" id="PF00019">
    <property type="entry name" value="TGF_beta"/>
    <property type="match status" value="1"/>
</dbReference>
<dbReference type="SUPFAM" id="SSF57501">
    <property type="entry name" value="Cystine-knot cytokines"/>
    <property type="match status" value="1"/>
</dbReference>
<evidence type="ECO:0000256" key="5">
    <source>
        <dbReference type="ARBA" id="ARBA00023157"/>
    </source>
</evidence>
<evidence type="ECO:0000256" key="6">
    <source>
        <dbReference type="RuleBase" id="RU000354"/>
    </source>
</evidence>
<comment type="similarity">
    <text evidence="2 6">Belongs to the TGF-beta family.</text>
</comment>
<feature type="chain" id="PRO_5044022579" description="TGF-beta family profile domain-containing protein" evidence="7">
    <location>
        <begin position="19"/>
        <end position="260"/>
    </location>
</feature>
<feature type="domain" description="TGF-beta family profile" evidence="8">
    <location>
        <begin position="144"/>
        <end position="260"/>
    </location>
</feature>
<organism evidence="9 10">
    <name type="scientific">Caerostris darwini</name>
    <dbReference type="NCBI Taxonomy" id="1538125"/>
    <lineage>
        <taxon>Eukaryota</taxon>
        <taxon>Metazoa</taxon>
        <taxon>Ecdysozoa</taxon>
        <taxon>Arthropoda</taxon>
        <taxon>Chelicerata</taxon>
        <taxon>Arachnida</taxon>
        <taxon>Araneae</taxon>
        <taxon>Araneomorphae</taxon>
        <taxon>Entelegynae</taxon>
        <taxon>Araneoidea</taxon>
        <taxon>Araneidae</taxon>
        <taxon>Caerostris</taxon>
    </lineage>
</organism>
<dbReference type="Proteomes" id="UP001054837">
    <property type="component" value="Unassembled WGS sequence"/>
</dbReference>
<dbReference type="PROSITE" id="PS51362">
    <property type="entry name" value="TGF_BETA_2"/>
    <property type="match status" value="1"/>
</dbReference>
<sequence>MLFGCWTLLAILAGALLARSEPQDIEILKRRILASMGMKSVPDMQLVNTSETVMKTMMEKYLQRVKRSERELLSFEPRGCKNDSYVRFRPKIDSDSQFMWARLRFPNSSAINISDSVLTWKQNEKHPNLKLTCVDCCNTQLEIMVKESPARSGRPPCSGHCCKRHLKINFKEIGWDWVVQPKEFDAFICMGKCKKADDDFASTHALMQSLMRLQGNKVPYPCCVPSKLRRLDILHYDDKTPPELVVTRKTRMIVKECICS</sequence>
<keyword evidence="4 6" id="KW-0339">Growth factor</keyword>
<reference evidence="9 10" key="1">
    <citation type="submission" date="2021-06" db="EMBL/GenBank/DDBJ databases">
        <title>Caerostris darwini draft genome.</title>
        <authorList>
            <person name="Kono N."/>
            <person name="Arakawa K."/>
        </authorList>
    </citation>
    <scope>NUCLEOTIDE SEQUENCE [LARGE SCALE GENOMIC DNA]</scope>
</reference>
<dbReference type="AlphaFoldDB" id="A0AAV4PF95"/>
<protein>
    <recommendedName>
        <fullName evidence="8">TGF-beta family profile domain-containing protein</fullName>
    </recommendedName>
</protein>
<dbReference type="GO" id="GO:0008083">
    <property type="term" value="F:growth factor activity"/>
    <property type="evidence" value="ECO:0007669"/>
    <property type="project" value="UniProtKB-KW"/>
</dbReference>
<evidence type="ECO:0000256" key="7">
    <source>
        <dbReference type="SAM" id="SignalP"/>
    </source>
</evidence>
<dbReference type="InterPro" id="IPR017948">
    <property type="entry name" value="TGFb_CS"/>
</dbReference>
<dbReference type="PROSITE" id="PS00250">
    <property type="entry name" value="TGF_BETA_1"/>
    <property type="match status" value="1"/>
</dbReference>
<accession>A0AAV4PF95</accession>
<dbReference type="EMBL" id="BPLQ01002541">
    <property type="protein sequence ID" value="GIX93792.1"/>
    <property type="molecule type" value="Genomic_DNA"/>
</dbReference>
<dbReference type="InterPro" id="IPR001839">
    <property type="entry name" value="TGF-b_C"/>
</dbReference>
<feature type="signal peptide" evidence="7">
    <location>
        <begin position="1"/>
        <end position="18"/>
    </location>
</feature>
<keyword evidence="7" id="KW-0732">Signal</keyword>
<dbReference type="PANTHER" id="PTHR11848:SF119">
    <property type="entry name" value="TGF-BETA FAMILY PROFILE DOMAIN-CONTAINING PROTEIN"/>
    <property type="match status" value="1"/>
</dbReference>
<dbReference type="PANTHER" id="PTHR11848">
    <property type="entry name" value="TGF-BETA FAMILY"/>
    <property type="match status" value="1"/>
</dbReference>
<keyword evidence="3" id="KW-0964">Secreted</keyword>
<dbReference type="Gene3D" id="2.10.90.10">
    <property type="entry name" value="Cystine-knot cytokines"/>
    <property type="match status" value="1"/>
</dbReference>
<dbReference type="GO" id="GO:0005125">
    <property type="term" value="F:cytokine activity"/>
    <property type="evidence" value="ECO:0007669"/>
    <property type="project" value="TreeGrafter"/>
</dbReference>
<comment type="subcellular location">
    <subcellularLocation>
        <location evidence="1">Secreted</location>
    </subcellularLocation>
</comment>
<evidence type="ECO:0000313" key="9">
    <source>
        <dbReference type="EMBL" id="GIX93792.1"/>
    </source>
</evidence>
<evidence type="ECO:0000256" key="4">
    <source>
        <dbReference type="ARBA" id="ARBA00023030"/>
    </source>
</evidence>
<dbReference type="SMART" id="SM00204">
    <property type="entry name" value="TGFB"/>
    <property type="match status" value="1"/>
</dbReference>
<dbReference type="InterPro" id="IPR029034">
    <property type="entry name" value="Cystine-knot_cytokine"/>
</dbReference>
<evidence type="ECO:0000256" key="2">
    <source>
        <dbReference type="ARBA" id="ARBA00006656"/>
    </source>
</evidence>
<keyword evidence="5" id="KW-1015">Disulfide bond</keyword>
<evidence type="ECO:0000256" key="1">
    <source>
        <dbReference type="ARBA" id="ARBA00004613"/>
    </source>
</evidence>
<gene>
    <name evidence="9" type="primary">GDF2</name>
    <name evidence="9" type="ORF">CDAR_606521</name>
</gene>
<evidence type="ECO:0000313" key="10">
    <source>
        <dbReference type="Proteomes" id="UP001054837"/>
    </source>
</evidence>
<name>A0AAV4PF95_9ARAC</name>
<evidence type="ECO:0000256" key="3">
    <source>
        <dbReference type="ARBA" id="ARBA00022525"/>
    </source>
</evidence>
<evidence type="ECO:0000259" key="8">
    <source>
        <dbReference type="PROSITE" id="PS51362"/>
    </source>
</evidence>
<dbReference type="GO" id="GO:0005615">
    <property type="term" value="C:extracellular space"/>
    <property type="evidence" value="ECO:0007669"/>
    <property type="project" value="TreeGrafter"/>
</dbReference>
<comment type="caution">
    <text evidence="9">The sequence shown here is derived from an EMBL/GenBank/DDBJ whole genome shotgun (WGS) entry which is preliminary data.</text>
</comment>
<dbReference type="InterPro" id="IPR015615">
    <property type="entry name" value="TGF-beta-rel"/>
</dbReference>
<proteinExistence type="inferred from homology"/>
<keyword evidence="10" id="KW-1185">Reference proteome</keyword>